<feature type="chain" id="PRO_5009099386" evidence="1">
    <location>
        <begin position="27"/>
        <end position="607"/>
    </location>
</feature>
<gene>
    <name evidence="3" type="ORF">SHALO_0031</name>
</gene>
<proteinExistence type="predicted"/>
<dbReference type="Gene3D" id="2.60.40.3100">
    <property type="entry name" value="Arylsulphate sulphotransferase monomer, N-terminal domain"/>
    <property type="match status" value="1"/>
</dbReference>
<accession>A0A1D7TFP1</accession>
<keyword evidence="1" id="KW-0732">Signal</keyword>
<dbReference type="PANTHER" id="PTHR35340">
    <property type="entry name" value="PQQ ENZYME REPEAT PROTEIN-RELATED"/>
    <property type="match status" value="1"/>
</dbReference>
<dbReference type="InterPro" id="IPR038477">
    <property type="entry name" value="ASST_N_sf"/>
</dbReference>
<evidence type="ECO:0000256" key="1">
    <source>
        <dbReference type="SAM" id="SignalP"/>
    </source>
</evidence>
<evidence type="ECO:0000313" key="4">
    <source>
        <dbReference type="Proteomes" id="UP000094609"/>
    </source>
</evidence>
<reference evidence="4" key="1">
    <citation type="submission" date="2016-08" db="EMBL/GenBank/DDBJ databases">
        <title>Complete genome sequence of the organohalide-respiring Epsilonproteobacterium Sulfurospirillum halorespirans.</title>
        <authorList>
            <person name="Goris T."/>
            <person name="Zimmermann J."/>
            <person name="Schenz B."/>
            <person name="Lemos M."/>
            <person name="Hackermueller J."/>
            <person name="Diekert G."/>
        </authorList>
    </citation>
    <scope>NUCLEOTIDE SEQUENCE [LARGE SCALE GENOMIC DNA]</scope>
    <source>
        <strain>DSM 13726</strain>
        <strain evidence="4">PCE-M2</strain>
    </source>
</reference>
<dbReference type="InterPro" id="IPR053143">
    <property type="entry name" value="Arylsulfate_ST"/>
</dbReference>
<organism evidence="3 4">
    <name type="scientific">Sulfurospirillum halorespirans DSM 13726</name>
    <dbReference type="NCBI Taxonomy" id="1193502"/>
    <lineage>
        <taxon>Bacteria</taxon>
        <taxon>Pseudomonadati</taxon>
        <taxon>Campylobacterota</taxon>
        <taxon>Epsilonproteobacteria</taxon>
        <taxon>Campylobacterales</taxon>
        <taxon>Sulfurospirillaceae</taxon>
        <taxon>Sulfurospirillum</taxon>
    </lineage>
</organism>
<dbReference type="PANTHER" id="PTHR35340:SF10">
    <property type="entry name" value="CYTOPLASMIC PROTEIN"/>
    <property type="match status" value="1"/>
</dbReference>
<keyword evidence="3" id="KW-0808">Transferase</keyword>
<dbReference type="RefSeq" id="WP_069476843.1">
    <property type="nucleotide sequence ID" value="NZ_CP017111.1"/>
</dbReference>
<dbReference type="PATRIC" id="fig|1193502.14.peg.31"/>
<dbReference type="Proteomes" id="UP000094609">
    <property type="component" value="Chromosome"/>
</dbReference>
<dbReference type="InterPro" id="IPR010262">
    <property type="entry name" value="Arylsulfotransferase_bact"/>
</dbReference>
<dbReference type="Pfam" id="PF05935">
    <property type="entry name" value="Arylsulfotrans"/>
    <property type="match status" value="1"/>
</dbReference>
<dbReference type="Pfam" id="PF17425">
    <property type="entry name" value="Arylsulfotran_N"/>
    <property type="match status" value="1"/>
</dbReference>
<dbReference type="GO" id="GO:0004062">
    <property type="term" value="F:aryl sulfotransferase activity"/>
    <property type="evidence" value="ECO:0007669"/>
    <property type="project" value="InterPro"/>
</dbReference>
<dbReference type="STRING" id="1193502.SHALO_0031"/>
<evidence type="ECO:0000313" key="3">
    <source>
        <dbReference type="EMBL" id="AOO63833.1"/>
    </source>
</evidence>
<name>A0A1D7TFP1_9BACT</name>
<dbReference type="GO" id="GO:0047686">
    <property type="term" value="F:arylsulfate sulfotransferase activity"/>
    <property type="evidence" value="ECO:0007669"/>
    <property type="project" value="UniProtKB-EC"/>
</dbReference>
<dbReference type="EMBL" id="CP017111">
    <property type="protein sequence ID" value="AOO63833.1"/>
    <property type="molecule type" value="Genomic_DNA"/>
</dbReference>
<protein>
    <submittedName>
        <fullName evidence="3">Arylsulfate sulfotransferase</fullName>
        <ecNumber evidence="3">2.8.2.22</ecNumber>
    </submittedName>
</protein>
<feature type="signal peptide" evidence="1">
    <location>
        <begin position="1"/>
        <end position="26"/>
    </location>
</feature>
<evidence type="ECO:0000259" key="2">
    <source>
        <dbReference type="Pfam" id="PF17425"/>
    </source>
</evidence>
<dbReference type="EC" id="2.8.2.22" evidence="3"/>
<keyword evidence="4" id="KW-1185">Reference proteome</keyword>
<feature type="domain" description="Arylsulfotransferase N-terminal" evidence="2">
    <location>
        <begin position="45"/>
        <end position="136"/>
    </location>
</feature>
<sequence>MKIGKMLSSALVAGLILSVTPSIILAAGGASGPTTYKSVGQIGAVQMDPYGVAPLTALIRSAGFSLTDVTVTVKGKGDSGIPITYQVANTKILQNGGIPVWGLYPDYQNSVEVSYKKSQAGSTPQDVKETYTIYAPPITVYGSGTGQKTTLPKAVVVKPADKSVKDKLYLMNHLVSGLPNSSQVVWNNPVGGALEWDYESYVWIVDTNGDIRWYLNVDKFRDPNDIRKKGNLMGFDQTKDGSLLWGSSQAYYKYDLMGREIFNRQLPNSYIDFSHHMEETAKGHYLMRVASADYKRKDGKDVRTVRDIILETDKEGNVVDEWKLFEILDPYRDNNLLAMDQGAVCLNIDASQAGHTANKEDMEGPNAPWGDVTGVGAGRNWAHVNSVNYDETDDSIIISTRNQSAVVKIGRDKKVKWIIASPEGWNKDLSSKVLVPVDLKGNKIKCESSKCEGTFDWSWTQHTAYKINEKSKPGKVHVSVFDNGDSRGMEQPAMPSMKYSRAVEYVVDEKNMTVQQVWEFGKERGFEWYSPITSVVEYQPKTDSMMVYSATAGLGDLQAFRSGKGSVIPYLHEFKYGTKDELFEMKFVDSKSIGYRALSIDIQSAFK</sequence>
<dbReference type="KEGG" id="shal:SHALO_0031"/>
<dbReference type="AlphaFoldDB" id="A0A1D7TFP1"/>
<dbReference type="InterPro" id="IPR035391">
    <property type="entry name" value="Arylsulfotran_N"/>
</dbReference>